<dbReference type="NCBIfam" id="TIGR04020">
    <property type="entry name" value="seco_metab_LLM"/>
    <property type="match status" value="1"/>
</dbReference>
<dbReference type="Gene3D" id="3.30.559.30">
    <property type="entry name" value="Nonribosomal peptide synthetase, condensation domain"/>
    <property type="match status" value="1"/>
</dbReference>
<protein>
    <submittedName>
        <fullName evidence="6">LLM class flavin-dependent oxidoreductase</fullName>
    </submittedName>
</protein>
<dbReference type="InterPro" id="IPR045851">
    <property type="entry name" value="AMP-bd_C_sf"/>
</dbReference>
<dbReference type="CDD" id="cd05931">
    <property type="entry name" value="FAAL"/>
    <property type="match status" value="1"/>
</dbReference>
<evidence type="ECO:0000256" key="3">
    <source>
        <dbReference type="ARBA" id="ARBA00022832"/>
    </source>
</evidence>
<dbReference type="Pfam" id="PF23024">
    <property type="entry name" value="AMP-dom_DIP2-like"/>
    <property type="match status" value="1"/>
</dbReference>
<evidence type="ECO:0000313" key="7">
    <source>
        <dbReference type="Proteomes" id="UP001207654"/>
    </source>
</evidence>
<dbReference type="Gene3D" id="3.30.559.10">
    <property type="entry name" value="Chloramphenicol acetyltransferase-like domain"/>
    <property type="match status" value="1"/>
</dbReference>
<dbReference type="InterPro" id="IPR042099">
    <property type="entry name" value="ANL_N_sf"/>
</dbReference>
<dbReference type="SUPFAM" id="SSF56801">
    <property type="entry name" value="Acetyl-CoA synthetase-like"/>
    <property type="match status" value="3"/>
</dbReference>
<evidence type="ECO:0000256" key="2">
    <source>
        <dbReference type="ARBA" id="ARBA00022553"/>
    </source>
</evidence>
<dbReference type="PANTHER" id="PTHR45527">
    <property type="entry name" value="NONRIBOSOMAL PEPTIDE SYNTHETASE"/>
    <property type="match status" value="1"/>
</dbReference>
<dbReference type="Gene3D" id="3.30.300.30">
    <property type="match status" value="2"/>
</dbReference>
<gene>
    <name evidence="6" type="ORF">OV287_31505</name>
</gene>
<dbReference type="CDD" id="cd05930">
    <property type="entry name" value="A_NRPS"/>
    <property type="match status" value="1"/>
</dbReference>
<keyword evidence="7" id="KW-1185">Reference proteome</keyword>
<dbReference type="Gene3D" id="3.20.20.30">
    <property type="entry name" value="Luciferase-like domain"/>
    <property type="match status" value="1"/>
</dbReference>
<evidence type="ECO:0000256" key="1">
    <source>
        <dbReference type="ARBA" id="ARBA00022450"/>
    </source>
</evidence>
<dbReference type="InterPro" id="IPR024011">
    <property type="entry name" value="Biosynth_lucif-like_mOase_dom"/>
</dbReference>
<feature type="domain" description="Carrier" evidence="5">
    <location>
        <begin position="2044"/>
        <end position="2118"/>
    </location>
</feature>
<dbReference type="Pfam" id="PF00550">
    <property type="entry name" value="PP-binding"/>
    <property type="match status" value="2"/>
</dbReference>
<keyword evidence="4" id="KW-0443">Lipid metabolism</keyword>
<dbReference type="CDD" id="cd19531">
    <property type="entry name" value="LCL_NRPS-like"/>
    <property type="match status" value="1"/>
</dbReference>
<dbReference type="InterPro" id="IPR020845">
    <property type="entry name" value="AMP-binding_CS"/>
</dbReference>
<dbReference type="PANTHER" id="PTHR45527:SF1">
    <property type="entry name" value="FATTY ACID SYNTHASE"/>
    <property type="match status" value="1"/>
</dbReference>
<dbReference type="Gene3D" id="1.10.1200.10">
    <property type="entry name" value="ACP-like"/>
    <property type="match status" value="2"/>
</dbReference>
<evidence type="ECO:0000256" key="4">
    <source>
        <dbReference type="ARBA" id="ARBA00023098"/>
    </source>
</evidence>
<dbReference type="Pfam" id="PF00668">
    <property type="entry name" value="Condensation"/>
    <property type="match status" value="1"/>
</dbReference>
<dbReference type="Pfam" id="PF13193">
    <property type="entry name" value="AMP-binding_C"/>
    <property type="match status" value="1"/>
</dbReference>
<evidence type="ECO:0000313" key="6">
    <source>
        <dbReference type="EMBL" id="MCY1078997.1"/>
    </source>
</evidence>
<dbReference type="PROSITE" id="PS00455">
    <property type="entry name" value="AMP_BINDING"/>
    <property type="match status" value="2"/>
</dbReference>
<dbReference type="InterPro" id="IPR000873">
    <property type="entry name" value="AMP-dep_synth/lig_dom"/>
</dbReference>
<keyword evidence="3" id="KW-0276">Fatty acid metabolism</keyword>
<reference evidence="6 7" key="1">
    <citation type="submission" date="2022-11" db="EMBL/GenBank/DDBJ databases">
        <title>Minimal conservation of predation-associated metabolite biosynthetic gene clusters underscores biosynthetic potential of Myxococcota including descriptions for ten novel species: Archangium lansinium sp. nov., Myxococcus landrumus sp. nov., Nannocystis bai.</title>
        <authorList>
            <person name="Ahearne A."/>
            <person name="Stevens C."/>
            <person name="Phillips K."/>
        </authorList>
    </citation>
    <scope>NUCLEOTIDE SEQUENCE [LARGE SCALE GENOMIC DNA]</scope>
    <source>
        <strain evidence="6 7">MIWBW</strain>
    </source>
</reference>
<keyword evidence="1" id="KW-0596">Phosphopantetheine</keyword>
<dbReference type="InterPro" id="IPR011251">
    <property type="entry name" value="Luciferase-like_dom"/>
</dbReference>
<dbReference type="SMART" id="SM00823">
    <property type="entry name" value="PKS_PP"/>
    <property type="match status" value="2"/>
</dbReference>
<feature type="domain" description="Carrier" evidence="5">
    <location>
        <begin position="611"/>
        <end position="688"/>
    </location>
</feature>
<evidence type="ECO:0000259" key="5">
    <source>
        <dbReference type="PROSITE" id="PS50075"/>
    </source>
</evidence>
<dbReference type="EMBL" id="JAPNKA010000001">
    <property type="protein sequence ID" value="MCY1078997.1"/>
    <property type="molecule type" value="Genomic_DNA"/>
</dbReference>
<comment type="caution">
    <text evidence="6">The sequence shown here is derived from an EMBL/GenBank/DDBJ whole genome shotgun (WGS) entry which is preliminary data.</text>
</comment>
<dbReference type="InterPro" id="IPR020806">
    <property type="entry name" value="PKS_PP-bd"/>
</dbReference>
<dbReference type="InterPro" id="IPR040097">
    <property type="entry name" value="FAAL/FAAC"/>
</dbReference>
<proteinExistence type="predicted"/>
<dbReference type="InterPro" id="IPR001242">
    <property type="entry name" value="Condensation_dom"/>
</dbReference>
<dbReference type="RefSeq" id="WP_267537753.1">
    <property type="nucleotide sequence ID" value="NZ_JAPNKA010000001.1"/>
</dbReference>
<keyword evidence="2" id="KW-0597">Phosphoprotein</keyword>
<dbReference type="InterPro" id="IPR025110">
    <property type="entry name" value="AMP-bd_C"/>
</dbReference>
<dbReference type="InterPro" id="IPR036736">
    <property type="entry name" value="ACP-like_sf"/>
</dbReference>
<dbReference type="Pfam" id="PF00501">
    <property type="entry name" value="AMP-binding"/>
    <property type="match status" value="3"/>
</dbReference>
<dbReference type="SUPFAM" id="SSF52777">
    <property type="entry name" value="CoA-dependent acyltransferases"/>
    <property type="match status" value="2"/>
</dbReference>
<sequence length="2149" mass="235316">MRASSPEPDSFATLVDVLRFRADQQKDALLYRFLETGDIEGPSQEWTFGHVDQLARGIGGLLQEAGAKGERALLLFPPGLEFVSAFMGCLYAGVVAVPVYPPDPGRLDRTLPRLRAIAQDCGARYVLTTSFLREMAEVMLPQAPELGALTWLATDVPDDMRADAWRRPDLRADTLAFLQYTSGSTGTPKGVMLSHANILHNERLIRRGFGHDQYSVGMGWLPVFHDMGLIGNVIQPLYLGFPCTLMSPIAFLQRPLRWLEAVSHYRATTSGGPNFAYDLCVRKVTPDVLERLDLSCWTVAFNGAEPTRVETLRRFAETFAPRGFRPQAFYPCYGLAEATLIVTGGTAMTGVRELPVDVEALGRDQARQVAPGDENARVLVSVGRSAEDQQLRILRPETRTACAPGEVGEIWVAGPSVAGGYWNRPEESERAFGTRLEDGSGPWLRTGDLGFLLDGELYITGRLKDLIILRGRNLYPQDVEFTSERAHSAVRAGCSASFSVDVEGEERLVLVAEVDTRGSATGTEGVAEAIRRAIADEHSAHVHAVVLLQPRTIPKTSSGKIQRRACREAFLQGTLDVVEQTVVAGAERAAEVGGESLAPLRDVLPALSEGERRGRVEDFVRAEVARASRTTPASLSRTLPLAGLGLDSLAMMELQARLEASLGTPVPATFLWEHPTLEAVSDALLAAWERSRLGTVQEGPALHAASLDGDLLLSSGQFRLWFLDRLMPGVPLYNVQFGLRMEGPLDAGALERALDALVRRHAILRTIFPEVDGEPRQRVLPAASLPLGRQDLASGPSSEREQALREFALARGRTPFSLTEGPLFHADLVRLGDSEHVLLLTQHHIITDGWSIGVLAQELAALYGAFARGAGEPLSPPALQYVDYARWQRALVPTLTAQRAFWARSLQGLPRLELPTDHARSREQGSRGATVTFQLPRALTDALRALGRREGCTLYVTLLTAYATLLHRYSGQADFGVGTVAAHRERTAVRELVGFLANTLVIRCDLSDGPTFLELLRRVREQVREALTHGELPFEEVVAATNASRSGDGSPLVQTSFMLESLPVVNTDVPHMRWRPELSTPDGAVAGTSKFDLSLVFAEGPEGLAGALEFRTDLFEEATIRRLAGHLEVLLRGVVDAPGLRVDALPLLTGPERQQVLEGWNDLTDSQGAAACIHEQFSAQAAKTPDAIAVVHEDESLTYAQLRDRVRALAVRLRALGVGPETRVGISVERSVDTVVSLLGVLEAGGAYVPLDPDYPRERLLYMLRDCGARVLVTQSHLAGALAGPDVTEVRVDALEAGPTQEVAGRAASPSSVAYVIYTSGSTGRPKGVMVPHETVTRFFAAMDQRLGDTPEGSWLALTSISFDISVLELLWTLTRGFKVVLQGDDAAALRARRRKTSAAAKPLDFSLFYFADDSEQQGRDRYRLLMEGARFADRNGFSAIWTPERHFHAFGGLYPNPSVTGAAVAAITERVSIRAGSVVLPLHHPVRVAEEWAVVDNLSRGRVGLSIASGWHADDFVFAPERYARRKEVMMEGLDVIRRLWRGETVSYPGGAGTPVEVRLRPQPVQRELPVWLTAAGNPETFRSAGAAGAYVLTHLLGQSLEELGGKIALYREAWRASGRPGQGHVTLMLHTYVDPDLERVKARVEAPFKAYLRSSLDLMTGIGRSLGMDVDARSLRPADLDRIVAHAFERYFETSGLFGTPRGCREMVERVRELGVDELGCLIDFGIDSDAVLESLPALDQLRRLTERDGRRSGDVPSLPEQLRRHRITHLQCTPSHARALTLDAETVEAMSGLRRLLVGGEALPTPLAGTLRQAVPGGLLNMYGPTETTVWSSTHEVQETTGPVPIGRPIARTRMYVLNPSLQPVPVGVPGELYLAGGGVTRGYHERPELTAERFLPDPFSRESGARMYRTGDLARWRADGTVEFLGRVDHQVKVRGFRIETGEVETALTRHPGVREAVVVAREDTPGDTTLVAYVVPSAEAAPEAAALRAFLQKHLPEHMVPSLFVALERLPLTPNGKVDRKALPAPSEARRDTATTYVAPRGQLEEHIAAVWREVLRLERVGIHDSFFDLGGHSLQMVQVHHRLKADHPELQLVKLLEHPTIASLATWLSEAPSARVSIESAQDRARRQVEVLRRQRQRATRKE</sequence>
<dbReference type="PROSITE" id="PS50075">
    <property type="entry name" value="CARRIER"/>
    <property type="match status" value="2"/>
</dbReference>
<dbReference type="InterPro" id="IPR023213">
    <property type="entry name" value="CAT-like_dom_sf"/>
</dbReference>
<dbReference type="Pfam" id="PF00296">
    <property type="entry name" value="Bac_luciferase"/>
    <property type="match status" value="1"/>
</dbReference>
<dbReference type="Proteomes" id="UP001207654">
    <property type="component" value="Unassembled WGS sequence"/>
</dbReference>
<dbReference type="InterPro" id="IPR009081">
    <property type="entry name" value="PP-bd_ACP"/>
</dbReference>
<dbReference type="SUPFAM" id="SSF51679">
    <property type="entry name" value="Bacterial luciferase-like"/>
    <property type="match status" value="1"/>
</dbReference>
<accession>A0ABT4ADK4</accession>
<dbReference type="Gene3D" id="3.40.50.12780">
    <property type="entry name" value="N-terminal domain of ligase-like"/>
    <property type="match status" value="3"/>
</dbReference>
<organism evidence="6 7">
    <name type="scientific">Archangium lansingense</name>
    <dbReference type="NCBI Taxonomy" id="2995310"/>
    <lineage>
        <taxon>Bacteria</taxon>
        <taxon>Pseudomonadati</taxon>
        <taxon>Myxococcota</taxon>
        <taxon>Myxococcia</taxon>
        <taxon>Myxococcales</taxon>
        <taxon>Cystobacterineae</taxon>
        <taxon>Archangiaceae</taxon>
        <taxon>Archangium</taxon>
    </lineage>
</organism>
<dbReference type="InterPro" id="IPR036661">
    <property type="entry name" value="Luciferase-like_sf"/>
</dbReference>
<dbReference type="SUPFAM" id="SSF47336">
    <property type="entry name" value="ACP-like"/>
    <property type="match status" value="2"/>
</dbReference>
<name>A0ABT4ADK4_9BACT</name>